<proteinExistence type="predicted"/>
<evidence type="ECO:0000313" key="2">
    <source>
        <dbReference type="Proteomes" id="UP000593579"/>
    </source>
</evidence>
<evidence type="ECO:0000313" key="1">
    <source>
        <dbReference type="EMBL" id="MBA0742637.1"/>
    </source>
</evidence>
<comment type="caution">
    <text evidence="1">The sequence shown here is derived from an EMBL/GenBank/DDBJ whole genome shotgun (WGS) entry which is preliminary data.</text>
</comment>
<gene>
    <name evidence="1" type="ORF">Gogos_015676</name>
</gene>
<reference evidence="1 2" key="1">
    <citation type="journal article" date="2019" name="Genome Biol. Evol.">
        <title>Insights into the evolution of the New World diploid cottons (Gossypium, subgenus Houzingenia) based on genome sequencing.</title>
        <authorList>
            <person name="Grover C.E."/>
            <person name="Arick M.A. 2nd"/>
            <person name="Thrash A."/>
            <person name="Conover J.L."/>
            <person name="Sanders W.S."/>
            <person name="Peterson D.G."/>
            <person name="Frelichowski J.E."/>
            <person name="Scheffler J.A."/>
            <person name="Scheffler B.E."/>
            <person name="Wendel J.F."/>
        </authorList>
    </citation>
    <scope>NUCLEOTIDE SEQUENCE [LARGE SCALE GENOMIC DNA]</scope>
    <source>
        <strain evidence="1">5</strain>
        <tissue evidence="1">Leaf</tissue>
    </source>
</reference>
<keyword evidence="2" id="KW-1185">Reference proteome</keyword>
<sequence length="113" mass="12755">MAELVGTILDVFKFIGSKASKYLKYQREFAEYVGISNKHKLTCVLRRQIFNSNCKTSITLGKSQSKDVGARGSSKLVSALLGQQQVSSLAGETIEEERKKFAMENRKERDKFE</sequence>
<organism evidence="1 2">
    <name type="scientific">Gossypium gossypioides</name>
    <name type="common">Mexican cotton</name>
    <name type="synonym">Selera gossypioides</name>
    <dbReference type="NCBI Taxonomy" id="34282"/>
    <lineage>
        <taxon>Eukaryota</taxon>
        <taxon>Viridiplantae</taxon>
        <taxon>Streptophyta</taxon>
        <taxon>Embryophyta</taxon>
        <taxon>Tracheophyta</taxon>
        <taxon>Spermatophyta</taxon>
        <taxon>Magnoliopsida</taxon>
        <taxon>eudicotyledons</taxon>
        <taxon>Gunneridae</taxon>
        <taxon>Pentapetalae</taxon>
        <taxon>rosids</taxon>
        <taxon>malvids</taxon>
        <taxon>Malvales</taxon>
        <taxon>Malvaceae</taxon>
        <taxon>Malvoideae</taxon>
        <taxon>Gossypium</taxon>
    </lineage>
</organism>
<protein>
    <submittedName>
        <fullName evidence="1">Uncharacterized protein</fullName>
    </submittedName>
</protein>
<dbReference type="Proteomes" id="UP000593579">
    <property type="component" value="Unassembled WGS sequence"/>
</dbReference>
<name>A0A7J9C2K4_GOSGO</name>
<dbReference type="EMBL" id="JABEZY010000007">
    <property type="protein sequence ID" value="MBA0742637.1"/>
    <property type="molecule type" value="Genomic_DNA"/>
</dbReference>
<accession>A0A7J9C2K4</accession>
<dbReference type="OrthoDB" id="10551422at2759"/>
<dbReference type="AlphaFoldDB" id="A0A7J9C2K4"/>